<comment type="caution">
    <text evidence="1">The sequence shown here is derived from an EMBL/GenBank/DDBJ whole genome shotgun (WGS) entry which is preliminary data.</text>
</comment>
<dbReference type="InterPro" id="IPR025332">
    <property type="entry name" value="DUF4238"/>
</dbReference>
<sequence>MKVKSQHYVPRAYLKRFANRSGRIHVLNIRTLKSFEANVSKVAAEGYFYDIPKELVETSEGSYDEQGIEKFLAEIEGVAAGIFGRIDQTLKLGSTDTLRTNAIKEEDRAELAFYITLQYFRTRRMRDFLIAYEAAAMKEWVKYWRPDLPMDDYEFVLQKKYEGLHHANTLMNADLVGKVANVLLYYPWTFKINASDCPFYTSDHPVVVFDHTTRKLKMGLSGPGVEVALPLSSRLILSIKEPWLLKQATLRSAFEQCSPTEVTTYNDWQIRSAYRYLLCSSADFDPALRVYKLLKNRGNPVRIDRKSLRWRIARDFPAPPFG</sequence>
<protein>
    <submittedName>
        <fullName evidence="1">DUF4238 domain-containing protein</fullName>
    </submittedName>
</protein>
<organism evidence="1 2">
    <name type="scientific">Sulfobacillus harzensis</name>
    <dbReference type="NCBI Taxonomy" id="2729629"/>
    <lineage>
        <taxon>Bacteria</taxon>
        <taxon>Bacillati</taxon>
        <taxon>Bacillota</taxon>
        <taxon>Clostridia</taxon>
        <taxon>Eubacteriales</taxon>
        <taxon>Clostridiales Family XVII. Incertae Sedis</taxon>
        <taxon>Sulfobacillus</taxon>
    </lineage>
</organism>
<name>A0A7Y0L6A2_9FIRM</name>
<dbReference type="Proteomes" id="UP000533476">
    <property type="component" value="Unassembled WGS sequence"/>
</dbReference>
<evidence type="ECO:0000313" key="2">
    <source>
        <dbReference type="Proteomes" id="UP000533476"/>
    </source>
</evidence>
<evidence type="ECO:0000313" key="1">
    <source>
        <dbReference type="EMBL" id="NMP23737.1"/>
    </source>
</evidence>
<dbReference type="RefSeq" id="WP_169101260.1">
    <property type="nucleotide sequence ID" value="NZ_JABBVZ010000064.1"/>
</dbReference>
<accession>A0A7Y0L6A2</accession>
<reference evidence="1 2" key="1">
    <citation type="submission" date="2020-04" db="EMBL/GenBank/DDBJ databases">
        <authorList>
            <person name="Zhang R."/>
            <person name="Schippers A."/>
        </authorList>
    </citation>
    <scope>NUCLEOTIDE SEQUENCE [LARGE SCALE GENOMIC DNA]</scope>
    <source>
        <strain evidence="1 2">DSM 109850</strain>
    </source>
</reference>
<dbReference type="EMBL" id="JABBVZ010000064">
    <property type="protein sequence ID" value="NMP23737.1"/>
    <property type="molecule type" value="Genomic_DNA"/>
</dbReference>
<dbReference type="Pfam" id="PF14022">
    <property type="entry name" value="DUF4238"/>
    <property type="match status" value="1"/>
</dbReference>
<keyword evidence="2" id="KW-1185">Reference proteome</keyword>
<gene>
    <name evidence="1" type="ORF">HIJ39_15450</name>
</gene>
<proteinExistence type="predicted"/>
<dbReference type="AlphaFoldDB" id="A0A7Y0L6A2"/>